<organism evidence="2">
    <name type="scientific">uncultured Anaerotruncus sp</name>
    <dbReference type="NCBI Taxonomy" id="905011"/>
    <lineage>
        <taxon>Bacteria</taxon>
        <taxon>Bacillati</taxon>
        <taxon>Bacillota</taxon>
        <taxon>Clostridia</taxon>
        <taxon>Eubacteriales</taxon>
        <taxon>Oscillospiraceae</taxon>
        <taxon>Anaerotruncus</taxon>
        <taxon>environmental samples</taxon>
    </lineage>
</organism>
<protein>
    <submittedName>
        <fullName evidence="2">Imidazolonepropionase</fullName>
    </submittedName>
</protein>
<dbReference type="InterPro" id="IPR032466">
    <property type="entry name" value="Metal_Hydrolase"/>
</dbReference>
<evidence type="ECO:0000259" key="1">
    <source>
        <dbReference type="Pfam" id="PF01979"/>
    </source>
</evidence>
<gene>
    <name evidence="2" type="ORF">SAMEA3545359_01186</name>
</gene>
<name>A0A1C6I283_9FIRM</name>
<dbReference type="InterPro" id="IPR011059">
    <property type="entry name" value="Metal-dep_hydrolase_composite"/>
</dbReference>
<dbReference type="Pfam" id="PF01979">
    <property type="entry name" value="Amidohydro_1"/>
    <property type="match status" value="1"/>
</dbReference>
<dbReference type="AlphaFoldDB" id="A0A1C6I283"/>
<dbReference type="InterPro" id="IPR051781">
    <property type="entry name" value="Metallo-dep_Hydrolase"/>
</dbReference>
<dbReference type="CDD" id="cd01309">
    <property type="entry name" value="Met_dep_hydrolase_C"/>
    <property type="match status" value="1"/>
</dbReference>
<feature type="domain" description="Amidohydrolase-related" evidence="1">
    <location>
        <begin position="243"/>
        <end position="375"/>
    </location>
</feature>
<dbReference type="SUPFAM" id="SSF51556">
    <property type="entry name" value="Metallo-dependent hydrolases"/>
    <property type="match status" value="1"/>
</dbReference>
<dbReference type="GO" id="GO:0016810">
    <property type="term" value="F:hydrolase activity, acting on carbon-nitrogen (but not peptide) bonds"/>
    <property type="evidence" value="ECO:0007669"/>
    <property type="project" value="InterPro"/>
</dbReference>
<accession>A0A1C6I283</accession>
<dbReference type="PANTHER" id="PTHR43135:SF3">
    <property type="entry name" value="ALPHA-D-RIBOSE 1-METHYLPHOSPHONATE 5-TRIPHOSPHATE DIPHOSPHATASE"/>
    <property type="match status" value="1"/>
</dbReference>
<dbReference type="SUPFAM" id="SSF51338">
    <property type="entry name" value="Composite domain of metallo-dependent hydrolases"/>
    <property type="match status" value="1"/>
</dbReference>
<dbReference type="Gene3D" id="3.20.20.140">
    <property type="entry name" value="Metal-dependent hydrolases"/>
    <property type="match status" value="1"/>
</dbReference>
<sequence>MLFISAHLHTMEARDYPCGYLRTRGTKIHSLGDMGELDGPLPGEQVIDLQGAHMYPGFVDAHSHLGMWGNGLGFEGADGNEESDPATPHLRAIDAVNHADYCFAEALAGGVTTAVTGPGSANAIGGQLCAVKTRLSRIDTGVLSPCVAIKFALGENPKTVYNDKDMAPITRMATAAIIREQLFRAKRYMEDVDRAGREGEELPEYDIKCEALLPLLRRQVPAHFHAHRADDIFTALRLCREFGLRCVIVHGTEGHLIADILAAEQVPVITGPILCDRSKPELVNLTPKNPGILAAAGVPCALCTDHPVTPIQYLPLTAGLAVREGMDRQQALRAITIGAAGICGIADRVGSLAPGKDADLAVFDGDPLSNLCRPRLVAVDGQIVNEI</sequence>
<dbReference type="EMBL" id="FMHG01000001">
    <property type="protein sequence ID" value="SCJ63899.1"/>
    <property type="molecule type" value="Genomic_DNA"/>
</dbReference>
<evidence type="ECO:0000313" key="2">
    <source>
        <dbReference type="EMBL" id="SCJ63899.1"/>
    </source>
</evidence>
<proteinExistence type="predicted"/>
<dbReference type="PANTHER" id="PTHR43135">
    <property type="entry name" value="ALPHA-D-RIBOSE 1-METHYLPHOSPHONATE 5-TRIPHOSPHATE DIPHOSPHATASE"/>
    <property type="match status" value="1"/>
</dbReference>
<reference evidence="2" key="1">
    <citation type="submission" date="2015-09" db="EMBL/GenBank/DDBJ databases">
        <authorList>
            <consortium name="Pathogen Informatics"/>
        </authorList>
    </citation>
    <scope>NUCLEOTIDE SEQUENCE</scope>
    <source>
        <strain evidence="2">2789STDY5834896</strain>
    </source>
</reference>
<dbReference type="InterPro" id="IPR006680">
    <property type="entry name" value="Amidohydro-rel"/>
</dbReference>